<feature type="domain" description="XPG N-terminal" evidence="1">
    <location>
        <begin position="1"/>
        <end position="96"/>
    </location>
</feature>
<feature type="non-terminal residue" evidence="2">
    <location>
        <position position="123"/>
    </location>
</feature>
<dbReference type="Gene3D" id="3.40.50.1010">
    <property type="entry name" value="5'-nuclease"/>
    <property type="match status" value="1"/>
</dbReference>
<evidence type="ECO:0000313" key="3">
    <source>
        <dbReference type="Proteomes" id="UP000824469"/>
    </source>
</evidence>
<dbReference type="AlphaFoldDB" id="A0AA38G337"/>
<dbReference type="Proteomes" id="UP000824469">
    <property type="component" value="Unassembled WGS sequence"/>
</dbReference>
<proteinExistence type="predicted"/>
<dbReference type="GO" id="GO:0017108">
    <property type="term" value="F:5'-flap endonuclease activity"/>
    <property type="evidence" value="ECO:0007669"/>
    <property type="project" value="TreeGrafter"/>
</dbReference>
<evidence type="ECO:0000313" key="2">
    <source>
        <dbReference type="EMBL" id="KAH9315297.1"/>
    </source>
</evidence>
<dbReference type="SUPFAM" id="SSF88723">
    <property type="entry name" value="PIN domain-like"/>
    <property type="match status" value="1"/>
</dbReference>
<name>A0AA38G337_TAXCH</name>
<dbReference type="PANTHER" id="PTHR11081:SF59">
    <property type="entry name" value="FI23547P1"/>
    <property type="match status" value="1"/>
</dbReference>
<organism evidence="2 3">
    <name type="scientific">Taxus chinensis</name>
    <name type="common">Chinese yew</name>
    <name type="synonym">Taxus wallichiana var. chinensis</name>
    <dbReference type="NCBI Taxonomy" id="29808"/>
    <lineage>
        <taxon>Eukaryota</taxon>
        <taxon>Viridiplantae</taxon>
        <taxon>Streptophyta</taxon>
        <taxon>Embryophyta</taxon>
        <taxon>Tracheophyta</taxon>
        <taxon>Spermatophyta</taxon>
        <taxon>Pinopsida</taxon>
        <taxon>Pinidae</taxon>
        <taxon>Conifers II</taxon>
        <taxon>Cupressales</taxon>
        <taxon>Taxaceae</taxon>
        <taxon>Taxus</taxon>
    </lineage>
</organism>
<accession>A0AA38G337</accession>
<dbReference type="EMBL" id="JAHRHJ020000005">
    <property type="protein sequence ID" value="KAH9315297.1"/>
    <property type="molecule type" value="Genomic_DNA"/>
</dbReference>
<dbReference type="InterPro" id="IPR006085">
    <property type="entry name" value="XPG_DNA_repair_N"/>
</dbReference>
<dbReference type="InterPro" id="IPR006084">
    <property type="entry name" value="XPG/Rad2"/>
</dbReference>
<dbReference type="SMART" id="SM00485">
    <property type="entry name" value="XPGN"/>
    <property type="match status" value="1"/>
</dbReference>
<keyword evidence="3" id="KW-1185">Reference proteome</keyword>
<dbReference type="OMA" id="NRYVEEC"/>
<reference evidence="2 3" key="1">
    <citation type="journal article" date="2021" name="Nat. Plants">
        <title>The Taxus genome provides insights into paclitaxel biosynthesis.</title>
        <authorList>
            <person name="Xiong X."/>
            <person name="Gou J."/>
            <person name="Liao Q."/>
            <person name="Li Y."/>
            <person name="Zhou Q."/>
            <person name="Bi G."/>
            <person name="Li C."/>
            <person name="Du R."/>
            <person name="Wang X."/>
            <person name="Sun T."/>
            <person name="Guo L."/>
            <person name="Liang H."/>
            <person name="Lu P."/>
            <person name="Wu Y."/>
            <person name="Zhang Z."/>
            <person name="Ro D.K."/>
            <person name="Shang Y."/>
            <person name="Huang S."/>
            <person name="Yan J."/>
        </authorList>
    </citation>
    <scope>NUCLEOTIDE SEQUENCE [LARGE SCALE GENOMIC DNA]</scope>
    <source>
        <strain evidence="2">Ta-2019</strain>
    </source>
</reference>
<protein>
    <recommendedName>
        <fullName evidence="1">XPG N-terminal domain-containing protein</fullName>
    </recommendedName>
</protein>
<sequence length="123" mass="14003">MGVGGGFWELLKPIATYEDVEYLRGKKLSVDLSYWIVQQETAVKGNARKPHLRLTFFRTVNLFAKLGVYPVFVVDGDAPALKSRARLERFCRMTGVDFSSHEKAESGIVDRNPVFNRYVEECV</sequence>
<gene>
    <name evidence="2" type="ORF">KI387_023924</name>
</gene>
<dbReference type="PRINTS" id="PR00853">
    <property type="entry name" value="XPGRADSUPER"/>
</dbReference>
<dbReference type="InterPro" id="IPR029060">
    <property type="entry name" value="PIN-like_dom_sf"/>
</dbReference>
<comment type="caution">
    <text evidence="2">The sequence shown here is derived from an EMBL/GenBank/DDBJ whole genome shotgun (WGS) entry which is preliminary data.</text>
</comment>
<evidence type="ECO:0000259" key="1">
    <source>
        <dbReference type="SMART" id="SM00485"/>
    </source>
</evidence>
<dbReference type="Pfam" id="PF00752">
    <property type="entry name" value="XPG_N"/>
    <property type="match status" value="1"/>
</dbReference>
<dbReference type="PANTHER" id="PTHR11081">
    <property type="entry name" value="FLAP ENDONUCLEASE FAMILY MEMBER"/>
    <property type="match status" value="1"/>
</dbReference>